<dbReference type="Gene3D" id="3.40.20.10">
    <property type="entry name" value="Severin"/>
    <property type="match status" value="2"/>
</dbReference>
<evidence type="ECO:0000256" key="2">
    <source>
        <dbReference type="ARBA" id="ARBA00022912"/>
    </source>
</evidence>
<dbReference type="SUPFAM" id="SSF55753">
    <property type="entry name" value="Actin depolymerizing proteins"/>
    <property type="match status" value="2"/>
</dbReference>
<dbReference type="GO" id="GO:0004721">
    <property type="term" value="F:phosphoprotein phosphatase activity"/>
    <property type="evidence" value="ECO:0007669"/>
    <property type="project" value="UniProtKB-KW"/>
</dbReference>
<dbReference type="STRING" id="69332.A0A388KLW2"/>
<dbReference type="InterPro" id="IPR016130">
    <property type="entry name" value="Tyr_Pase_AS"/>
</dbReference>
<dbReference type="Gramene" id="GBG71031">
    <property type="protein sequence ID" value="GBG71031"/>
    <property type="gene ID" value="CBR_g8330"/>
</dbReference>
<dbReference type="InterPro" id="IPR000340">
    <property type="entry name" value="Dual-sp_phosphatase_cat-dom"/>
</dbReference>
<name>A0A388KLW2_CHABU</name>
<dbReference type="PANTHER" id="PTHR46381:SF2">
    <property type="entry name" value="MAP KINASE PHOSPHATASE"/>
    <property type="match status" value="1"/>
</dbReference>
<dbReference type="SUPFAM" id="SSF52799">
    <property type="entry name" value="(Phosphotyrosine protein) phosphatases II"/>
    <property type="match status" value="1"/>
</dbReference>
<dbReference type="InterPro" id="IPR029021">
    <property type="entry name" value="Prot-tyrosine_phosphatase-like"/>
</dbReference>
<feature type="region of interest" description="Disordered" evidence="3">
    <location>
        <begin position="793"/>
        <end position="834"/>
    </location>
</feature>
<evidence type="ECO:0000259" key="4">
    <source>
        <dbReference type="PROSITE" id="PS50054"/>
    </source>
</evidence>
<accession>A0A388KLW2</accession>
<reference evidence="6 7" key="1">
    <citation type="journal article" date="2018" name="Cell">
        <title>The Chara Genome: Secondary Complexity and Implications for Plant Terrestrialization.</title>
        <authorList>
            <person name="Nishiyama T."/>
            <person name="Sakayama H."/>
            <person name="Vries J.D."/>
            <person name="Buschmann H."/>
            <person name="Saint-Marcoux D."/>
            <person name="Ullrich K.K."/>
            <person name="Haas F.B."/>
            <person name="Vanderstraeten L."/>
            <person name="Becker D."/>
            <person name="Lang D."/>
            <person name="Vosolsobe S."/>
            <person name="Rombauts S."/>
            <person name="Wilhelmsson P.K.I."/>
            <person name="Janitza P."/>
            <person name="Kern R."/>
            <person name="Heyl A."/>
            <person name="Rumpler F."/>
            <person name="Villalobos L.I.A.C."/>
            <person name="Clay J.M."/>
            <person name="Skokan R."/>
            <person name="Toyoda A."/>
            <person name="Suzuki Y."/>
            <person name="Kagoshima H."/>
            <person name="Schijlen E."/>
            <person name="Tajeshwar N."/>
            <person name="Catarino B."/>
            <person name="Hetherington A.J."/>
            <person name="Saltykova A."/>
            <person name="Bonnot C."/>
            <person name="Breuninger H."/>
            <person name="Symeonidi A."/>
            <person name="Radhakrishnan G.V."/>
            <person name="Van Nieuwerburgh F."/>
            <person name="Deforce D."/>
            <person name="Chang C."/>
            <person name="Karol K.G."/>
            <person name="Hedrich R."/>
            <person name="Ulvskov P."/>
            <person name="Glockner G."/>
            <person name="Delwiche C.F."/>
            <person name="Petrasek J."/>
            <person name="Van de Peer Y."/>
            <person name="Friml J."/>
            <person name="Beilby M."/>
            <person name="Dolan L."/>
            <person name="Kohara Y."/>
            <person name="Sugano S."/>
            <person name="Fujiyama A."/>
            <person name="Delaux P.-M."/>
            <person name="Quint M."/>
            <person name="TheiBen G."/>
            <person name="Hagemann M."/>
            <person name="Harholt J."/>
            <person name="Dunand C."/>
            <person name="Zachgo S."/>
            <person name="Langdale J."/>
            <person name="Maumus F."/>
            <person name="Straeten D.V.D."/>
            <person name="Gould S.B."/>
            <person name="Rensing S.A."/>
        </authorList>
    </citation>
    <scope>NUCLEOTIDE SEQUENCE [LARGE SCALE GENOMIC DNA]</scope>
    <source>
        <strain evidence="6 7">S276</strain>
    </source>
</reference>
<evidence type="ECO:0000313" key="6">
    <source>
        <dbReference type="EMBL" id="GBG71031.1"/>
    </source>
</evidence>
<evidence type="ECO:0000256" key="1">
    <source>
        <dbReference type="ARBA" id="ARBA00022801"/>
    </source>
</evidence>
<protein>
    <recommendedName>
        <fullName evidence="8">Protein-serine/threonine phosphatase</fullName>
    </recommendedName>
</protein>
<dbReference type="PROSITE" id="PS50054">
    <property type="entry name" value="TYR_PHOSPHATASE_DUAL"/>
    <property type="match status" value="1"/>
</dbReference>
<sequence>MCFTALEGERGGGNSRKRERADEAGASLAGASGSRRMVMAAGGHEVHHKHRRSLSDMNLPSTLLSPRATPGSPMDVESALGVYQKGVVKAGGVGGFPSPTKSMAAGLVLNVANGGGGCDAKGSIDGGGESIVGRNGERAGASSVGNAACVFANGVGGGKTAPSVRNGRAPLRSLLIVRPSSMAKLEVASPRTRMWIEGNNVDRQVGGGGYRIPLSPLALRREASCLARGVVGVRAGVQLDLATLARNCDVGCGELSELKMRRDKMAFFEKQCSRVTDHIYVGSDFVARNRETLRAAGITHVLNCVGFVCTEYFPGDLKYKTLWLEDTPGEDILSILYDVFDFLEEVREIGGRVFVHCCQGVSRSTALVIAYLMWKEGRSYDDVFRDVKTARGVTNPNMGFACQLLQWQKRVLGGVGVGVGVGRAIGGGGGGGGGGSPRFFRIAPHSHYDPLHLVHKLVPKAGVESLDTRGAFLLADPTGGLFVWKGTECPGVIAMAGEKAAKQMMKYEKLGGPVRFVNEGEEMAEFWAAFRNASSSPSSLSASPRVGVGIGSRLLRVPAYDADYDAVAEALSHLGSEQVVAAEAPAAQTGGTGVRRRGWNDVSVYIAQVEFCNGEGLTPSRSYGKNNDWVGKRGGSSESVDRGGGMAIETETSAVAVVSSSCEAAGVMEGGKGNGSCCSSPGTSGRGGIGRGKRSERRGEEDRENSCKALRRGLDGGPESPTMSQRRRFEESSTTTVDSERRGVGSGGVQEDDRRAREMADKNPVEGGTAMVETASTRQVGVEECVSTARLKKVGGEQREEMGGEEDKAASPSARSKAVRRGGAGGGIGREEDKVASNLNNGALSRLFEWPSRDEVHGFGADVLQSHKVFVLWILRPRGEEAAEGRSELVVWVGGECSSKASDVEDSQEVEEEEERKHGRLAWERRWWRAGDEFRLWKSVPEGTCIQVVEEGKEPDDFWAYFSQ</sequence>
<feature type="region of interest" description="Disordered" evidence="3">
    <location>
        <begin position="1"/>
        <end position="35"/>
    </location>
</feature>
<dbReference type="PROSITE" id="PS00383">
    <property type="entry name" value="TYR_PHOSPHATASE_1"/>
    <property type="match status" value="1"/>
</dbReference>
<dbReference type="Gene3D" id="3.90.190.10">
    <property type="entry name" value="Protein tyrosine phosphatase superfamily"/>
    <property type="match status" value="1"/>
</dbReference>
<feature type="region of interest" description="Disordered" evidence="3">
    <location>
        <begin position="669"/>
        <end position="770"/>
    </location>
</feature>
<dbReference type="EMBL" id="BFEA01000139">
    <property type="protein sequence ID" value="GBG71031.1"/>
    <property type="molecule type" value="Genomic_DNA"/>
</dbReference>
<evidence type="ECO:0000259" key="5">
    <source>
        <dbReference type="PROSITE" id="PS50056"/>
    </source>
</evidence>
<keyword evidence="2" id="KW-0904">Protein phosphatase</keyword>
<dbReference type="Proteomes" id="UP000265515">
    <property type="component" value="Unassembled WGS sequence"/>
</dbReference>
<dbReference type="InterPro" id="IPR000387">
    <property type="entry name" value="Tyr_Pase_dom"/>
</dbReference>
<dbReference type="InterPro" id="IPR057528">
    <property type="entry name" value="MPK1_C"/>
</dbReference>
<dbReference type="InterPro" id="IPR029006">
    <property type="entry name" value="ADF-H/Gelsolin-like_dom_sf"/>
</dbReference>
<feature type="domain" description="Tyrosine specific protein phosphatases" evidence="5">
    <location>
        <begin position="330"/>
        <end position="391"/>
    </location>
</feature>
<dbReference type="Pfam" id="PF25466">
    <property type="entry name" value="MPK1_gelsolin_C"/>
    <property type="match status" value="1"/>
</dbReference>
<keyword evidence="7" id="KW-1185">Reference proteome</keyword>
<evidence type="ECO:0000313" key="7">
    <source>
        <dbReference type="Proteomes" id="UP000265515"/>
    </source>
</evidence>
<dbReference type="PANTHER" id="PTHR46381">
    <property type="entry name" value="MKPA PROTEIN"/>
    <property type="match status" value="1"/>
</dbReference>
<keyword evidence="1" id="KW-0378">Hydrolase</keyword>
<gene>
    <name evidence="6" type="ORF">CBR_g8330</name>
</gene>
<feature type="domain" description="Tyrosine-protein phosphatase" evidence="4">
    <location>
        <begin position="271"/>
        <end position="413"/>
    </location>
</feature>
<dbReference type="CDD" id="cd14498">
    <property type="entry name" value="DSP"/>
    <property type="match status" value="1"/>
</dbReference>
<evidence type="ECO:0008006" key="8">
    <source>
        <dbReference type="Google" id="ProtNLM"/>
    </source>
</evidence>
<dbReference type="OrthoDB" id="165342at2759"/>
<organism evidence="6 7">
    <name type="scientific">Chara braunii</name>
    <name type="common">Braun's stonewort</name>
    <dbReference type="NCBI Taxonomy" id="69332"/>
    <lineage>
        <taxon>Eukaryota</taxon>
        <taxon>Viridiplantae</taxon>
        <taxon>Streptophyta</taxon>
        <taxon>Charophyceae</taxon>
        <taxon>Charales</taxon>
        <taxon>Characeae</taxon>
        <taxon>Chara</taxon>
    </lineage>
</organism>
<feature type="compositionally biased region" description="Low complexity" evidence="3">
    <location>
        <begin position="24"/>
        <end position="35"/>
    </location>
</feature>
<dbReference type="InterPro" id="IPR020422">
    <property type="entry name" value="TYR_PHOSPHATASE_DUAL_dom"/>
</dbReference>
<dbReference type="AlphaFoldDB" id="A0A388KLW2"/>
<feature type="compositionally biased region" description="Basic and acidic residues" evidence="3">
    <location>
        <begin position="794"/>
        <end position="809"/>
    </location>
</feature>
<dbReference type="SMART" id="SM00195">
    <property type="entry name" value="DSPc"/>
    <property type="match status" value="1"/>
</dbReference>
<comment type="caution">
    <text evidence="6">The sequence shown here is derived from an EMBL/GenBank/DDBJ whole genome shotgun (WGS) entry which is preliminary data.</text>
</comment>
<evidence type="ECO:0000256" key="3">
    <source>
        <dbReference type="SAM" id="MobiDB-lite"/>
    </source>
</evidence>
<dbReference type="Pfam" id="PF00782">
    <property type="entry name" value="DSPc"/>
    <property type="match status" value="1"/>
</dbReference>
<proteinExistence type="predicted"/>
<feature type="compositionally biased region" description="Basic and acidic residues" evidence="3">
    <location>
        <begin position="697"/>
        <end position="706"/>
    </location>
</feature>
<dbReference type="PROSITE" id="PS50056">
    <property type="entry name" value="TYR_PHOSPHATASE_2"/>
    <property type="match status" value="1"/>
</dbReference>
<feature type="compositionally biased region" description="Basic and acidic residues" evidence="3">
    <location>
        <begin position="751"/>
        <end position="764"/>
    </location>
</feature>